<organism evidence="1 2">
    <name type="scientific">Paenibacillus vandeheii</name>
    <dbReference type="NCBI Taxonomy" id="3035917"/>
    <lineage>
        <taxon>Bacteria</taxon>
        <taxon>Bacillati</taxon>
        <taxon>Bacillota</taxon>
        <taxon>Bacilli</taxon>
        <taxon>Bacillales</taxon>
        <taxon>Paenibacillaceae</taxon>
        <taxon>Paenibacillus</taxon>
    </lineage>
</organism>
<gene>
    <name evidence="1" type="ORF">P5G61_29135</name>
</gene>
<dbReference type="SUPFAM" id="SSF52540">
    <property type="entry name" value="P-loop containing nucleoside triphosphate hydrolases"/>
    <property type="match status" value="1"/>
</dbReference>
<dbReference type="Gene3D" id="3.40.50.300">
    <property type="entry name" value="P-loop containing nucleotide triphosphate hydrolases"/>
    <property type="match status" value="1"/>
</dbReference>
<evidence type="ECO:0000313" key="1">
    <source>
        <dbReference type="EMBL" id="MDN4605324.1"/>
    </source>
</evidence>
<dbReference type="CDD" id="cd02019">
    <property type="entry name" value="NK"/>
    <property type="match status" value="1"/>
</dbReference>
<dbReference type="EMBL" id="JAROCD010000020">
    <property type="protein sequence ID" value="MDN4605324.1"/>
    <property type="molecule type" value="Genomic_DNA"/>
</dbReference>
<keyword evidence="2" id="KW-1185">Reference proteome</keyword>
<accession>A0ABT8JMD7</accession>
<proteinExistence type="predicted"/>
<dbReference type="InterPro" id="IPR027417">
    <property type="entry name" value="P-loop_NTPase"/>
</dbReference>
<evidence type="ECO:0000313" key="2">
    <source>
        <dbReference type="Proteomes" id="UP001174205"/>
    </source>
</evidence>
<sequence>MTIISIEGASAAGKTTTSAALALQNSAFHIPEIATWWKKPEQEYPEWFFERQLDRWNIAIEKEQDGDVIIDIDLFQPFWYNWAFNFTLFDGQTLKFVEEFYRPLISQRKLGFPDKYFILYTNEINLRARKANDNTRLRRGFELNLKFIEPQKRYFQALNDFYPGLVCFIESINIDSNVRKIRSELPSCKNDHRYSIELFDFMVDWLRINQAHNESDLEEGESAEDEIGKGM</sequence>
<name>A0ABT8JMD7_9BACL</name>
<protein>
    <recommendedName>
        <fullName evidence="3">Chloramphenicol acetyltransferase</fullName>
    </recommendedName>
</protein>
<dbReference type="RefSeq" id="WP_301249724.1">
    <property type="nucleotide sequence ID" value="NZ_JAROCD010000020.1"/>
</dbReference>
<comment type="caution">
    <text evidence="1">The sequence shown here is derived from an EMBL/GenBank/DDBJ whole genome shotgun (WGS) entry which is preliminary data.</text>
</comment>
<reference evidence="1" key="1">
    <citation type="submission" date="2023-03" db="EMBL/GenBank/DDBJ databases">
        <title>MT1 and MT2 Draft Genomes of Novel Species.</title>
        <authorList>
            <person name="Venkateswaran K."/>
        </authorList>
    </citation>
    <scope>NUCLEOTIDE SEQUENCE</scope>
    <source>
        <strain evidence="1">F6_3S_P_1C</strain>
    </source>
</reference>
<evidence type="ECO:0008006" key="3">
    <source>
        <dbReference type="Google" id="ProtNLM"/>
    </source>
</evidence>
<dbReference type="Proteomes" id="UP001174205">
    <property type="component" value="Unassembled WGS sequence"/>
</dbReference>